<reference evidence="1" key="1">
    <citation type="journal article" date="2015" name="Nature">
        <title>Complex archaea that bridge the gap between prokaryotes and eukaryotes.</title>
        <authorList>
            <person name="Spang A."/>
            <person name="Saw J.H."/>
            <person name="Jorgensen S.L."/>
            <person name="Zaremba-Niedzwiedzka K."/>
            <person name="Martijn J."/>
            <person name="Lind A.E."/>
            <person name="van Eijk R."/>
            <person name="Schleper C."/>
            <person name="Guy L."/>
            <person name="Ettema T.J."/>
        </authorList>
    </citation>
    <scope>NUCLEOTIDE SEQUENCE</scope>
</reference>
<gene>
    <name evidence="1" type="ORF">LCGC14_2429070</name>
</gene>
<sequence>MLAVLTTGFIEFNDLSTEHQVKVFAHCSQSEKIAEVISMCEDDPYSNACWRPRFIMCLETWR</sequence>
<comment type="caution">
    <text evidence="1">The sequence shown here is derived from an EMBL/GenBank/DDBJ whole genome shotgun (WGS) entry which is preliminary data.</text>
</comment>
<name>A0A0F9BMI2_9ZZZZ</name>
<protein>
    <submittedName>
        <fullName evidence="1">Uncharacterized protein</fullName>
    </submittedName>
</protein>
<proteinExistence type="predicted"/>
<organism evidence="1">
    <name type="scientific">marine sediment metagenome</name>
    <dbReference type="NCBI Taxonomy" id="412755"/>
    <lineage>
        <taxon>unclassified sequences</taxon>
        <taxon>metagenomes</taxon>
        <taxon>ecological metagenomes</taxon>
    </lineage>
</organism>
<dbReference type="AlphaFoldDB" id="A0A0F9BMI2"/>
<dbReference type="EMBL" id="LAZR01037112">
    <property type="protein sequence ID" value="KKL23069.1"/>
    <property type="molecule type" value="Genomic_DNA"/>
</dbReference>
<accession>A0A0F9BMI2</accession>
<evidence type="ECO:0000313" key="1">
    <source>
        <dbReference type="EMBL" id="KKL23069.1"/>
    </source>
</evidence>